<dbReference type="EMBL" id="UINC01199600">
    <property type="protein sequence ID" value="SVE18105.1"/>
    <property type="molecule type" value="Genomic_DNA"/>
</dbReference>
<dbReference type="AlphaFoldDB" id="A0A383BFA9"/>
<protein>
    <submittedName>
        <fullName evidence="1">Uncharacterized protein</fullName>
    </submittedName>
</protein>
<feature type="non-terminal residue" evidence="1">
    <location>
        <position position="1"/>
    </location>
</feature>
<evidence type="ECO:0000313" key="1">
    <source>
        <dbReference type="EMBL" id="SVE18105.1"/>
    </source>
</evidence>
<sequence>VGAGFGSLFEQAGSSTTVSRAATNRNIGDMCWRGRTIGICEFVAYRRQLCRTRTENTTKPICFVDAQLNKVFRNDYGSLQSRMKPQTSHRSLQWRSTKGVPQRSHSHILVSVIVVISRSGTHL</sequence>
<organism evidence="1">
    <name type="scientific">marine metagenome</name>
    <dbReference type="NCBI Taxonomy" id="408172"/>
    <lineage>
        <taxon>unclassified sequences</taxon>
        <taxon>metagenomes</taxon>
        <taxon>ecological metagenomes</taxon>
    </lineage>
</organism>
<reference evidence="1" key="1">
    <citation type="submission" date="2018-05" db="EMBL/GenBank/DDBJ databases">
        <authorList>
            <person name="Lanie J.A."/>
            <person name="Ng W.-L."/>
            <person name="Kazmierczak K.M."/>
            <person name="Andrzejewski T.M."/>
            <person name="Davidsen T.M."/>
            <person name="Wayne K.J."/>
            <person name="Tettelin H."/>
            <person name="Glass J.I."/>
            <person name="Rusch D."/>
            <person name="Podicherti R."/>
            <person name="Tsui H.-C.T."/>
            <person name="Winkler M.E."/>
        </authorList>
    </citation>
    <scope>NUCLEOTIDE SEQUENCE</scope>
</reference>
<gene>
    <name evidence="1" type="ORF">METZ01_LOCUS470959</name>
</gene>
<accession>A0A383BFA9</accession>
<proteinExistence type="predicted"/>
<name>A0A383BFA9_9ZZZZ</name>